<dbReference type="GO" id="GO:0003700">
    <property type="term" value="F:DNA-binding transcription factor activity"/>
    <property type="evidence" value="ECO:0007669"/>
    <property type="project" value="InterPro"/>
</dbReference>
<dbReference type="Gene3D" id="1.10.10.10">
    <property type="entry name" value="Winged helix-like DNA-binding domain superfamily/Winged helix DNA-binding domain"/>
    <property type="match status" value="1"/>
</dbReference>
<name>A0AAI8TK59_MYCME</name>
<protein>
    <recommendedName>
        <fullName evidence="1">HTH marR-type domain-containing protein</fullName>
    </recommendedName>
</protein>
<dbReference type="PANTHER" id="PTHR33164">
    <property type="entry name" value="TRANSCRIPTIONAL REGULATOR, MARR FAMILY"/>
    <property type="match status" value="1"/>
</dbReference>
<dbReference type="InterPro" id="IPR000835">
    <property type="entry name" value="HTH_MarR-typ"/>
</dbReference>
<dbReference type="InterPro" id="IPR036390">
    <property type="entry name" value="WH_DNA-bd_sf"/>
</dbReference>
<accession>A0AAI8TK59</accession>
<dbReference type="Proteomes" id="UP001241092">
    <property type="component" value="Chromosome"/>
</dbReference>
<dbReference type="InterPro" id="IPR039422">
    <property type="entry name" value="MarR/SlyA-like"/>
</dbReference>
<dbReference type="EMBL" id="AP027452">
    <property type="protein sequence ID" value="BDY26208.1"/>
    <property type="molecule type" value="Genomic_DNA"/>
</dbReference>
<dbReference type="GO" id="GO:0006950">
    <property type="term" value="P:response to stress"/>
    <property type="evidence" value="ECO:0007669"/>
    <property type="project" value="TreeGrafter"/>
</dbReference>
<dbReference type="SMART" id="SM00347">
    <property type="entry name" value="HTH_MARR"/>
    <property type="match status" value="1"/>
</dbReference>
<sequence>MTAADQPRWLDPQEQRTWVQLSTMVLRLQPVLGAQLQREFGISHFEYLILARLSDAAEAKLRMSVLATLTGSSLPRLSQAVGRLEKRGWVARQSDPDHSRYTLAVLTDTGRRRLEDMAPSHIATVREYVFDRLTRAQARQLGTISQRILDGLPPDDTWPS</sequence>
<dbReference type="PANTHER" id="PTHR33164:SF99">
    <property type="entry name" value="MARR FAMILY REGULATORY PROTEIN"/>
    <property type="match status" value="1"/>
</dbReference>
<dbReference type="RefSeq" id="WP_286213031.1">
    <property type="nucleotide sequence ID" value="NZ_AP027452.1"/>
</dbReference>
<evidence type="ECO:0000313" key="2">
    <source>
        <dbReference type="EMBL" id="BDY26208.1"/>
    </source>
</evidence>
<dbReference type="SUPFAM" id="SSF46785">
    <property type="entry name" value="Winged helix' DNA-binding domain"/>
    <property type="match status" value="1"/>
</dbReference>
<feature type="domain" description="HTH marR-type" evidence="1">
    <location>
        <begin position="18"/>
        <end position="150"/>
    </location>
</feature>
<dbReference type="Pfam" id="PF12802">
    <property type="entry name" value="MarR_2"/>
    <property type="match status" value="1"/>
</dbReference>
<proteinExistence type="predicted"/>
<evidence type="ECO:0000313" key="3">
    <source>
        <dbReference type="Proteomes" id="UP001241092"/>
    </source>
</evidence>
<dbReference type="InterPro" id="IPR036388">
    <property type="entry name" value="WH-like_DNA-bd_sf"/>
</dbReference>
<reference evidence="2" key="1">
    <citation type="submission" date="2023-03" db="EMBL/GenBank/DDBJ databases">
        <title>Draft genome sequence of a Mycolicibacterium mageritense strain H4_3_1 isolated from a hybrid biological-inorganic system reactor.</title>
        <authorList>
            <person name="Feng X."/>
            <person name="Kazama D."/>
            <person name="Sato K."/>
            <person name="Kobayashi H."/>
        </authorList>
    </citation>
    <scope>NUCLEOTIDE SEQUENCE</scope>
    <source>
        <strain evidence="2">H4_3_1</strain>
    </source>
</reference>
<evidence type="ECO:0000259" key="1">
    <source>
        <dbReference type="PROSITE" id="PS50995"/>
    </source>
</evidence>
<dbReference type="AlphaFoldDB" id="A0AAI8TK59"/>
<organism evidence="2 3">
    <name type="scientific">Mycolicibacterium mageritense</name>
    <name type="common">Mycobacterium mageritense</name>
    <dbReference type="NCBI Taxonomy" id="53462"/>
    <lineage>
        <taxon>Bacteria</taxon>
        <taxon>Bacillati</taxon>
        <taxon>Actinomycetota</taxon>
        <taxon>Actinomycetes</taxon>
        <taxon>Mycobacteriales</taxon>
        <taxon>Mycobacteriaceae</taxon>
        <taxon>Mycolicibacterium</taxon>
    </lineage>
</organism>
<dbReference type="PROSITE" id="PS50995">
    <property type="entry name" value="HTH_MARR_2"/>
    <property type="match status" value="1"/>
</dbReference>
<gene>
    <name evidence="2" type="ORF">hbim_00119</name>
</gene>